<evidence type="ECO:0000313" key="3">
    <source>
        <dbReference type="Proteomes" id="UP001158049"/>
    </source>
</evidence>
<comment type="caution">
    <text evidence="2">The sequence shown here is derived from an EMBL/GenBank/DDBJ whole genome shotgun (WGS) entry which is preliminary data.</text>
</comment>
<dbReference type="RefSeq" id="WP_283442574.1">
    <property type="nucleotide sequence ID" value="NZ_FXUL01000008.1"/>
</dbReference>
<gene>
    <name evidence="2" type="ORF">SAMN06295970_10869</name>
</gene>
<feature type="region of interest" description="Disordered" evidence="1">
    <location>
        <begin position="1"/>
        <end position="43"/>
    </location>
</feature>
<evidence type="ECO:0000256" key="1">
    <source>
        <dbReference type="SAM" id="MobiDB-lite"/>
    </source>
</evidence>
<keyword evidence="3" id="KW-1185">Reference proteome</keyword>
<evidence type="ECO:0000313" key="2">
    <source>
        <dbReference type="EMBL" id="SMP62237.1"/>
    </source>
</evidence>
<sequence>MATTNDEQATQPALPPVTPPAALLTEDDMDAVSAGDGGPASVPFCGIKPSRRATTQKLVDDIYADGGTVNSVDYETGKINFTLGPGIPAPEIPRD</sequence>
<proteinExistence type="predicted"/>
<protein>
    <submittedName>
        <fullName evidence="2">Uncharacterized protein</fullName>
    </submittedName>
</protein>
<reference evidence="2 3" key="1">
    <citation type="submission" date="2017-05" db="EMBL/GenBank/DDBJ databases">
        <authorList>
            <person name="Varghese N."/>
            <person name="Submissions S."/>
        </authorList>
    </citation>
    <scope>NUCLEOTIDE SEQUENCE [LARGE SCALE GENOMIC DNA]</scope>
    <source>
        <strain evidence="2 3">DSM 26001</strain>
    </source>
</reference>
<accession>A0ABY1Q7X0</accession>
<dbReference type="EMBL" id="FXUL01000008">
    <property type="protein sequence ID" value="SMP62237.1"/>
    <property type="molecule type" value="Genomic_DNA"/>
</dbReference>
<name>A0ABY1Q7X0_9BURK</name>
<organism evidence="2 3">
    <name type="scientific">Noviherbaspirillum suwonense</name>
    <dbReference type="NCBI Taxonomy" id="1224511"/>
    <lineage>
        <taxon>Bacteria</taxon>
        <taxon>Pseudomonadati</taxon>
        <taxon>Pseudomonadota</taxon>
        <taxon>Betaproteobacteria</taxon>
        <taxon>Burkholderiales</taxon>
        <taxon>Oxalobacteraceae</taxon>
        <taxon>Noviherbaspirillum</taxon>
    </lineage>
</organism>
<dbReference type="Proteomes" id="UP001158049">
    <property type="component" value="Unassembled WGS sequence"/>
</dbReference>